<dbReference type="Pfam" id="PF08530">
    <property type="entry name" value="PepX_C"/>
    <property type="match status" value="1"/>
</dbReference>
<reference evidence="2 3" key="1">
    <citation type="submission" date="2016-12" db="EMBL/GenBank/DDBJ databases">
        <title>The genomes of Aspergillus section Nigri reveals drivers in fungal speciation.</title>
        <authorList>
            <consortium name="DOE Joint Genome Institute"/>
            <person name="Vesth T.C."/>
            <person name="Nybo J."/>
            <person name="Theobald S."/>
            <person name="Brandl J."/>
            <person name="Frisvad J.C."/>
            <person name="Nielsen K.F."/>
            <person name="Lyhne E.K."/>
            <person name="Kogle M.E."/>
            <person name="Kuo A."/>
            <person name="Riley R."/>
            <person name="Clum A."/>
            <person name="Nolan M."/>
            <person name="Lipzen A."/>
            <person name="Salamov A."/>
            <person name="Henrissat B."/>
            <person name="Wiebenga A."/>
            <person name="De Vries R.P."/>
            <person name="Grigoriev I.V."/>
            <person name="Mortensen U.H."/>
            <person name="Andersen M.R."/>
            <person name="Baker S.E."/>
        </authorList>
    </citation>
    <scope>NUCLEOTIDE SEQUENCE [LARGE SCALE GENOMIC DNA]</scope>
    <source>
        <strain evidence="2 3">JOP 1030-1</strain>
    </source>
</reference>
<keyword evidence="3" id="KW-1185">Reference proteome</keyword>
<evidence type="ECO:0000313" key="2">
    <source>
        <dbReference type="EMBL" id="PYH40400.1"/>
    </source>
</evidence>
<dbReference type="RefSeq" id="XP_025426382.1">
    <property type="nucleotide sequence ID" value="XM_025572340.1"/>
</dbReference>
<evidence type="ECO:0000259" key="1">
    <source>
        <dbReference type="Pfam" id="PF08530"/>
    </source>
</evidence>
<dbReference type="STRING" id="1450539.A0A318ZA85"/>
<dbReference type="InterPro" id="IPR008979">
    <property type="entry name" value="Galactose-bd-like_sf"/>
</dbReference>
<feature type="domain" description="Xaa-Pro dipeptidyl-peptidase C-terminal" evidence="1">
    <location>
        <begin position="4"/>
        <end position="117"/>
    </location>
</feature>
<protein>
    <recommendedName>
        <fullName evidence="1">Xaa-Pro dipeptidyl-peptidase C-terminal domain-containing protein</fullName>
    </recommendedName>
</protein>
<dbReference type="AlphaFoldDB" id="A0A318ZA85"/>
<gene>
    <name evidence="2" type="ORF">BP01DRAFT_308422</name>
</gene>
<dbReference type="InterPro" id="IPR013736">
    <property type="entry name" value="Xaa-Pro_dipept_C"/>
</dbReference>
<proteinExistence type="predicted"/>
<dbReference type="SUPFAM" id="SSF49785">
    <property type="entry name" value="Galactose-binding domain-like"/>
    <property type="match status" value="1"/>
</dbReference>
<dbReference type="Gene3D" id="2.60.120.260">
    <property type="entry name" value="Galactose-binding domain-like"/>
    <property type="match status" value="1"/>
</dbReference>
<feature type="non-terminal residue" evidence="2">
    <location>
        <position position="1"/>
    </location>
</feature>
<dbReference type="OrthoDB" id="2578740at2759"/>
<sequence length="128" mass="14181">CEERNDFTGFVILRKLDRAGRPLMHLNFPTHATPVQSIEEVPTKDQASLNLPLGSVGILRASHHAFELSKSIHPQFLFHPHRSQEKVSPGEIVKLAIKIWAMGIDFDAGESVSVQVSDAQRSTVTALM</sequence>
<dbReference type="Proteomes" id="UP000248349">
    <property type="component" value="Unassembled WGS sequence"/>
</dbReference>
<evidence type="ECO:0000313" key="3">
    <source>
        <dbReference type="Proteomes" id="UP000248349"/>
    </source>
</evidence>
<dbReference type="EMBL" id="KZ821287">
    <property type="protein sequence ID" value="PYH40400.1"/>
    <property type="molecule type" value="Genomic_DNA"/>
</dbReference>
<name>A0A318ZA85_9EURO</name>
<dbReference type="GeneID" id="37073568"/>
<organism evidence="2 3">
    <name type="scientific">Aspergillus saccharolyticus JOP 1030-1</name>
    <dbReference type="NCBI Taxonomy" id="1450539"/>
    <lineage>
        <taxon>Eukaryota</taxon>
        <taxon>Fungi</taxon>
        <taxon>Dikarya</taxon>
        <taxon>Ascomycota</taxon>
        <taxon>Pezizomycotina</taxon>
        <taxon>Eurotiomycetes</taxon>
        <taxon>Eurotiomycetidae</taxon>
        <taxon>Eurotiales</taxon>
        <taxon>Aspergillaceae</taxon>
        <taxon>Aspergillus</taxon>
        <taxon>Aspergillus subgen. Circumdati</taxon>
    </lineage>
</organism>
<accession>A0A318ZA85</accession>
<dbReference type="GO" id="GO:0008239">
    <property type="term" value="F:dipeptidyl-peptidase activity"/>
    <property type="evidence" value="ECO:0007669"/>
    <property type="project" value="InterPro"/>
</dbReference>